<evidence type="ECO:0000256" key="1">
    <source>
        <dbReference type="RuleBase" id="RU366020"/>
    </source>
</evidence>
<comment type="catalytic activity">
    <reaction evidence="1">
        <text>O-phospho-L-threonyl-[protein] + H2O = L-threonyl-[protein] + phosphate</text>
        <dbReference type="Rhea" id="RHEA:47004"/>
        <dbReference type="Rhea" id="RHEA-COMP:11060"/>
        <dbReference type="Rhea" id="RHEA-COMP:11605"/>
        <dbReference type="ChEBI" id="CHEBI:15377"/>
        <dbReference type="ChEBI" id="CHEBI:30013"/>
        <dbReference type="ChEBI" id="CHEBI:43474"/>
        <dbReference type="ChEBI" id="CHEBI:61977"/>
        <dbReference type="EC" id="3.1.3.16"/>
    </reaction>
</comment>
<keyword evidence="1" id="KW-0378">Hydrolase</keyword>
<dbReference type="GO" id="GO:0046872">
    <property type="term" value="F:metal ion binding"/>
    <property type="evidence" value="ECO:0007669"/>
    <property type="project" value="UniProtKB-UniRule"/>
</dbReference>
<dbReference type="PANTHER" id="PTHR12320:SF1">
    <property type="entry name" value="PROTEIN PHOSPHATASE PTC7 HOMOLOG"/>
    <property type="match status" value="1"/>
</dbReference>
<organism evidence="4 5">
    <name type="scientific">Cephalotrichum gorgonifer</name>
    <dbReference type="NCBI Taxonomy" id="2041049"/>
    <lineage>
        <taxon>Eukaryota</taxon>
        <taxon>Fungi</taxon>
        <taxon>Dikarya</taxon>
        <taxon>Ascomycota</taxon>
        <taxon>Pezizomycotina</taxon>
        <taxon>Sordariomycetes</taxon>
        <taxon>Hypocreomycetidae</taxon>
        <taxon>Microascales</taxon>
        <taxon>Microascaceae</taxon>
        <taxon>Cephalotrichum</taxon>
    </lineage>
</organism>
<comment type="catalytic activity">
    <reaction evidence="1">
        <text>O-phospho-L-seryl-[protein] + H2O = L-seryl-[protein] + phosphate</text>
        <dbReference type="Rhea" id="RHEA:20629"/>
        <dbReference type="Rhea" id="RHEA-COMP:9863"/>
        <dbReference type="Rhea" id="RHEA-COMP:11604"/>
        <dbReference type="ChEBI" id="CHEBI:15377"/>
        <dbReference type="ChEBI" id="CHEBI:29999"/>
        <dbReference type="ChEBI" id="CHEBI:43474"/>
        <dbReference type="ChEBI" id="CHEBI:83421"/>
        <dbReference type="EC" id="3.1.3.16"/>
    </reaction>
</comment>
<dbReference type="InterPro" id="IPR039123">
    <property type="entry name" value="PPTC7"/>
</dbReference>
<dbReference type="EMBL" id="ONZQ02000001">
    <property type="protein sequence ID" value="SPN96719.1"/>
    <property type="molecule type" value="Genomic_DNA"/>
</dbReference>
<dbReference type="SMART" id="SM00332">
    <property type="entry name" value="PP2Cc"/>
    <property type="match status" value="1"/>
</dbReference>
<dbReference type="InterPro" id="IPR001932">
    <property type="entry name" value="PPM-type_phosphatase-like_dom"/>
</dbReference>
<keyword evidence="1" id="KW-0479">Metal-binding</keyword>
<feature type="region of interest" description="Disordered" evidence="2">
    <location>
        <begin position="345"/>
        <end position="380"/>
    </location>
</feature>
<comment type="cofactor">
    <cofactor evidence="1">
        <name>Mn(2+)</name>
        <dbReference type="ChEBI" id="CHEBI:29035"/>
    </cofactor>
</comment>
<proteinExistence type="inferred from homology"/>
<dbReference type="AlphaFoldDB" id="A0AAE8MNJ4"/>
<dbReference type="PANTHER" id="PTHR12320">
    <property type="entry name" value="PROTEIN PHOSPHATASE 2C"/>
    <property type="match status" value="1"/>
</dbReference>
<feature type="region of interest" description="Disordered" evidence="2">
    <location>
        <begin position="158"/>
        <end position="185"/>
    </location>
</feature>
<keyword evidence="5" id="KW-1185">Reference proteome</keyword>
<dbReference type="Proteomes" id="UP001187682">
    <property type="component" value="Unassembled WGS sequence"/>
</dbReference>
<dbReference type="GO" id="GO:0004722">
    <property type="term" value="F:protein serine/threonine phosphatase activity"/>
    <property type="evidence" value="ECO:0007669"/>
    <property type="project" value="UniProtKB-EC"/>
</dbReference>
<protein>
    <recommendedName>
        <fullName evidence="1">Protein phosphatase</fullName>
        <ecNumber evidence="1">3.1.3.16</ecNumber>
    </recommendedName>
</protein>
<gene>
    <name evidence="4" type="ORF">DNG_00239</name>
</gene>
<comment type="caution">
    <text evidence="4">The sequence shown here is derived from an EMBL/GenBank/DDBJ whole genome shotgun (WGS) entry which is preliminary data.</text>
</comment>
<dbReference type="Gene3D" id="3.60.40.10">
    <property type="entry name" value="PPM-type phosphatase domain"/>
    <property type="match status" value="1"/>
</dbReference>
<evidence type="ECO:0000259" key="3">
    <source>
        <dbReference type="PROSITE" id="PS51746"/>
    </source>
</evidence>
<accession>A0AAE8MNJ4</accession>
<dbReference type="PROSITE" id="PS51746">
    <property type="entry name" value="PPM_2"/>
    <property type="match status" value="1"/>
</dbReference>
<reference evidence="4" key="1">
    <citation type="submission" date="2018-03" db="EMBL/GenBank/DDBJ databases">
        <authorList>
            <person name="Guldener U."/>
        </authorList>
    </citation>
    <scope>NUCLEOTIDE SEQUENCE</scope>
</reference>
<comment type="cofactor">
    <cofactor evidence="1">
        <name>Mg(2+)</name>
        <dbReference type="ChEBI" id="CHEBI:18420"/>
    </cofactor>
</comment>
<feature type="compositionally biased region" description="Pro residues" evidence="2">
    <location>
        <begin position="360"/>
        <end position="371"/>
    </location>
</feature>
<sequence length="447" mass="47715">MKFTSRTNFLPTGFKARLSSHIRPTAPNHAPAPRHPYVTTGTGPGAGRPPMAPKPRFSYDVAASFIGKGLPYDPATHVYQYNPYHRVQRAKKSKRSRPQSGHDAFFVSRVGDTGAVALGVTDGVGGWVESNVDPADFSHAFCDYMAARAYYHGVADPDHQQPPQTRVAEDGCKNKSGNGNGNGETLSARRLMERGYSDVLHDRSIHAGGSTACVGILSPDGTLDAANLGDSGYLILRLNGVHSYSQPQTHAFNTPFQLSVIPPSLLTRMTTFGGRGVCDLPRDADVTHKSLQHGDVLVFGTDGLWDNLFNQDVLHIASRVMVAAGAWQMAEGGYIRPAADLSRFTAPPAPSLRDDAAPTTTPPSPPPPTPTPAAEQPPARTLQSALAVAITSAARAASLDKKTLSPFGKEVHAAYPNERWDGGKVDDICVVVAVVSEDNTSPIKARL</sequence>
<name>A0AAE8MNJ4_9PEZI</name>
<dbReference type="SUPFAM" id="SSF81606">
    <property type="entry name" value="PP2C-like"/>
    <property type="match status" value="1"/>
</dbReference>
<evidence type="ECO:0000313" key="5">
    <source>
        <dbReference type="Proteomes" id="UP001187682"/>
    </source>
</evidence>
<evidence type="ECO:0000256" key="2">
    <source>
        <dbReference type="SAM" id="MobiDB-lite"/>
    </source>
</evidence>
<keyword evidence="1" id="KW-0464">Manganese</keyword>
<dbReference type="InterPro" id="IPR036457">
    <property type="entry name" value="PPM-type-like_dom_sf"/>
</dbReference>
<evidence type="ECO:0000313" key="4">
    <source>
        <dbReference type="EMBL" id="SPN96719.1"/>
    </source>
</evidence>
<feature type="region of interest" description="Disordered" evidence="2">
    <location>
        <begin position="23"/>
        <end position="49"/>
    </location>
</feature>
<keyword evidence="1" id="KW-0904">Protein phosphatase</keyword>
<comment type="similarity">
    <text evidence="1">Belongs to the PP2C family.</text>
</comment>
<dbReference type="EC" id="3.1.3.16" evidence="1"/>
<keyword evidence="1" id="KW-0460">Magnesium</keyword>
<feature type="domain" description="PPM-type phosphatase" evidence="3">
    <location>
        <begin position="88"/>
        <end position="435"/>
    </location>
</feature>